<evidence type="ECO:0000256" key="7">
    <source>
        <dbReference type="SAM" id="MobiDB-lite"/>
    </source>
</evidence>
<comment type="similarity">
    <text evidence="6">Belongs to the DESIGUAL family.</text>
</comment>
<feature type="transmembrane region" description="Helical" evidence="8">
    <location>
        <begin position="90"/>
        <end position="112"/>
    </location>
</feature>
<name>A0AAD8P1Y9_TARER</name>
<dbReference type="EMBL" id="JAUHHV010000001">
    <property type="protein sequence ID" value="KAK1436185.1"/>
    <property type="molecule type" value="Genomic_DNA"/>
</dbReference>
<evidence type="ECO:0000313" key="9">
    <source>
        <dbReference type="EMBL" id="KAK1436185.1"/>
    </source>
</evidence>
<reference evidence="9" key="1">
    <citation type="journal article" date="2023" name="bioRxiv">
        <title>Improved chromosome-level genome assembly for marigold (Tagetes erecta).</title>
        <authorList>
            <person name="Jiang F."/>
            <person name="Yuan L."/>
            <person name="Wang S."/>
            <person name="Wang H."/>
            <person name="Xu D."/>
            <person name="Wang A."/>
            <person name="Fan W."/>
        </authorList>
    </citation>
    <scope>NUCLEOTIDE SEQUENCE</scope>
    <source>
        <strain evidence="9">WSJ</strain>
        <tissue evidence="9">Leaf</tissue>
    </source>
</reference>
<protein>
    <submittedName>
        <fullName evidence="9">Uncharacterized protein</fullName>
    </submittedName>
</protein>
<dbReference type="InterPro" id="IPR052222">
    <property type="entry name" value="DESIGUAL"/>
</dbReference>
<comment type="subcellular location">
    <subcellularLocation>
        <location evidence="1">Endomembrane system</location>
        <topology evidence="1">Multi-pass membrane protein</topology>
    </subcellularLocation>
</comment>
<evidence type="ECO:0000256" key="5">
    <source>
        <dbReference type="ARBA" id="ARBA00023136"/>
    </source>
</evidence>
<dbReference type="PANTHER" id="PTHR31769">
    <property type="entry name" value="OS07G0462200 PROTEIN-RELATED"/>
    <property type="match status" value="1"/>
</dbReference>
<dbReference type="GO" id="GO:0012505">
    <property type="term" value="C:endomembrane system"/>
    <property type="evidence" value="ECO:0007669"/>
    <property type="project" value="UniProtKB-SubCell"/>
</dbReference>
<gene>
    <name evidence="9" type="ORF">QVD17_01963</name>
</gene>
<keyword evidence="4 8" id="KW-1133">Transmembrane helix</keyword>
<dbReference type="Proteomes" id="UP001229421">
    <property type="component" value="Unassembled WGS sequence"/>
</dbReference>
<sequence>MESRLVGFCIIVAGLGIISAATGFAAEVTRVKASDVYIESDSCNYPSNPALTLGIVAAIFAIVTRIYITVTYGGSSCCRNDPNSNPISKFLYALSWVASIIAVVLLLAAAGINNEAGGQFDSYGYVTCYVVKPGIYALGAVLALLSAIFGIAAYVTLILPTLNTTSSPTASSSDPEKGSNVLPS</sequence>
<accession>A0AAD8P1Y9</accession>
<keyword evidence="10" id="KW-1185">Reference proteome</keyword>
<evidence type="ECO:0000256" key="2">
    <source>
        <dbReference type="ARBA" id="ARBA00022692"/>
    </source>
</evidence>
<feature type="transmembrane region" description="Helical" evidence="8">
    <location>
        <begin position="135"/>
        <end position="159"/>
    </location>
</feature>
<evidence type="ECO:0000256" key="8">
    <source>
        <dbReference type="SAM" id="Phobius"/>
    </source>
</evidence>
<proteinExistence type="inferred from homology"/>
<feature type="region of interest" description="Disordered" evidence="7">
    <location>
        <begin position="165"/>
        <end position="184"/>
    </location>
</feature>
<evidence type="ECO:0000313" key="10">
    <source>
        <dbReference type="Proteomes" id="UP001229421"/>
    </source>
</evidence>
<organism evidence="9 10">
    <name type="scientific">Tagetes erecta</name>
    <name type="common">African marigold</name>
    <dbReference type="NCBI Taxonomy" id="13708"/>
    <lineage>
        <taxon>Eukaryota</taxon>
        <taxon>Viridiplantae</taxon>
        <taxon>Streptophyta</taxon>
        <taxon>Embryophyta</taxon>
        <taxon>Tracheophyta</taxon>
        <taxon>Spermatophyta</taxon>
        <taxon>Magnoliopsida</taxon>
        <taxon>eudicotyledons</taxon>
        <taxon>Gunneridae</taxon>
        <taxon>Pentapetalae</taxon>
        <taxon>asterids</taxon>
        <taxon>campanulids</taxon>
        <taxon>Asterales</taxon>
        <taxon>Asteraceae</taxon>
        <taxon>Asteroideae</taxon>
        <taxon>Heliantheae alliance</taxon>
        <taxon>Tageteae</taxon>
        <taxon>Tagetes</taxon>
    </lineage>
</organism>
<evidence type="ECO:0000256" key="6">
    <source>
        <dbReference type="ARBA" id="ARBA00029467"/>
    </source>
</evidence>
<keyword evidence="5 8" id="KW-0472">Membrane</keyword>
<dbReference type="AlphaFoldDB" id="A0AAD8P1Y9"/>
<dbReference type="InterPro" id="IPR009606">
    <property type="entry name" value="DEAL/Modifying_wall_lignin1/2"/>
</dbReference>
<comment type="caution">
    <text evidence="9">The sequence shown here is derived from an EMBL/GenBank/DDBJ whole genome shotgun (WGS) entry which is preliminary data.</text>
</comment>
<evidence type="ECO:0000256" key="3">
    <source>
        <dbReference type="ARBA" id="ARBA00022729"/>
    </source>
</evidence>
<feature type="transmembrane region" description="Helical" evidence="8">
    <location>
        <begin position="49"/>
        <end position="70"/>
    </location>
</feature>
<keyword evidence="3" id="KW-0732">Signal</keyword>
<keyword evidence="2 8" id="KW-0812">Transmembrane</keyword>
<evidence type="ECO:0000256" key="4">
    <source>
        <dbReference type="ARBA" id="ARBA00022989"/>
    </source>
</evidence>
<dbReference type="Pfam" id="PF06749">
    <property type="entry name" value="DUF1218"/>
    <property type="match status" value="1"/>
</dbReference>
<evidence type="ECO:0000256" key="1">
    <source>
        <dbReference type="ARBA" id="ARBA00004127"/>
    </source>
</evidence>